<sequence length="409" mass="44696">MTEVPSEVSSPVASATGGLAGDLSVIPHRSASNKLQPQSSTHSSDNKDRGGHVQADTRPSSVDADERRSSNGREASRGAGVNISQSSSVSGGAGGGGNGVGGVGGAGGGERGGSGNHTGGLGRKQQTSFFSGSKIKHLKKPDGVPLWRKDIQFEFLEAIFTDSKQVFTNSYDGRKECTFADVYIDAMARSSKTSKILRDKLMSERANALNMAMVCLLVNVGRMNTTLNFFPEMKAQLRTYHAIPSLQSYTDAHAYKQLQDAPRLKSILKGACEDRKEPLTLEQLEGMEVPRTNPINLVFLLSTYAPKVSELHFPESRDFYDLIMRSTLSSKSRARAFLWLMWWYLEGDFTIKSAEDNPYGKGQEAKDGGIPCRVPQFEHLTEDQAALENVDAAQEIEFGERMQKERKSM</sequence>
<evidence type="ECO:0000313" key="3">
    <source>
        <dbReference type="Proteomes" id="UP000277580"/>
    </source>
</evidence>
<protein>
    <recommendedName>
        <fullName evidence="4">Ino eighty subunit 1</fullName>
    </recommendedName>
</protein>
<dbReference type="PANTHER" id="PTHR37287">
    <property type="entry name" value="INO EIGHTY SUBUNIT 1"/>
    <property type="match status" value="1"/>
</dbReference>
<feature type="region of interest" description="Disordered" evidence="1">
    <location>
        <begin position="1"/>
        <end position="126"/>
    </location>
</feature>
<evidence type="ECO:0008006" key="4">
    <source>
        <dbReference type="Google" id="ProtNLM"/>
    </source>
</evidence>
<gene>
    <name evidence="2" type="ORF">P167DRAFT_495915</name>
</gene>
<organism evidence="2 3">
    <name type="scientific">Morchella conica CCBAS932</name>
    <dbReference type="NCBI Taxonomy" id="1392247"/>
    <lineage>
        <taxon>Eukaryota</taxon>
        <taxon>Fungi</taxon>
        <taxon>Dikarya</taxon>
        <taxon>Ascomycota</taxon>
        <taxon>Pezizomycotina</taxon>
        <taxon>Pezizomycetes</taxon>
        <taxon>Pezizales</taxon>
        <taxon>Morchellaceae</taxon>
        <taxon>Morchella</taxon>
    </lineage>
</organism>
<dbReference type="STRING" id="1392247.A0A3N4K9Z8"/>
<dbReference type="Proteomes" id="UP000277580">
    <property type="component" value="Unassembled WGS sequence"/>
</dbReference>
<evidence type="ECO:0000256" key="1">
    <source>
        <dbReference type="SAM" id="MobiDB-lite"/>
    </source>
</evidence>
<accession>A0A3N4K9Z8</accession>
<feature type="compositionally biased region" description="Polar residues" evidence="1">
    <location>
        <begin position="30"/>
        <end position="43"/>
    </location>
</feature>
<dbReference type="InterPro" id="IPR038014">
    <property type="entry name" value="Ies1"/>
</dbReference>
<feature type="compositionally biased region" description="Gly residues" evidence="1">
    <location>
        <begin position="91"/>
        <end position="122"/>
    </location>
</feature>
<feature type="compositionally biased region" description="Low complexity" evidence="1">
    <location>
        <begin position="1"/>
        <end position="16"/>
    </location>
</feature>
<feature type="compositionally biased region" description="Low complexity" evidence="1">
    <location>
        <begin position="79"/>
        <end position="90"/>
    </location>
</feature>
<feature type="compositionally biased region" description="Basic and acidic residues" evidence="1">
    <location>
        <begin position="64"/>
        <end position="76"/>
    </location>
</feature>
<dbReference type="EMBL" id="ML119186">
    <property type="protein sequence ID" value="RPB07336.1"/>
    <property type="molecule type" value="Genomic_DNA"/>
</dbReference>
<dbReference type="GO" id="GO:0031011">
    <property type="term" value="C:Ino80 complex"/>
    <property type="evidence" value="ECO:0007669"/>
    <property type="project" value="InterPro"/>
</dbReference>
<dbReference type="OrthoDB" id="5413003at2759"/>
<proteinExistence type="predicted"/>
<keyword evidence="3" id="KW-1185">Reference proteome</keyword>
<dbReference type="InParanoid" id="A0A3N4K9Z8"/>
<evidence type="ECO:0000313" key="2">
    <source>
        <dbReference type="EMBL" id="RPB07336.1"/>
    </source>
</evidence>
<reference evidence="2 3" key="1">
    <citation type="journal article" date="2018" name="Nat. Ecol. Evol.">
        <title>Pezizomycetes genomes reveal the molecular basis of ectomycorrhizal truffle lifestyle.</title>
        <authorList>
            <person name="Murat C."/>
            <person name="Payen T."/>
            <person name="Noel B."/>
            <person name="Kuo A."/>
            <person name="Morin E."/>
            <person name="Chen J."/>
            <person name="Kohler A."/>
            <person name="Krizsan K."/>
            <person name="Balestrini R."/>
            <person name="Da Silva C."/>
            <person name="Montanini B."/>
            <person name="Hainaut M."/>
            <person name="Levati E."/>
            <person name="Barry K.W."/>
            <person name="Belfiori B."/>
            <person name="Cichocki N."/>
            <person name="Clum A."/>
            <person name="Dockter R.B."/>
            <person name="Fauchery L."/>
            <person name="Guy J."/>
            <person name="Iotti M."/>
            <person name="Le Tacon F."/>
            <person name="Lindquist E.A."/>
            <person name="Lipzen A."/>
            <person name="Malagnac F."/>
            <person name="Mello A."/>
            <person name="Molinier V."/>
            <person name="Miyauchi S."/>
            <person name="Poulain J."/>
            <person name="Riccioni C."/>
            <person name="Rubini A."/>
            <person name="Sitrit Y."/>
            <person name="Splivallo R."/>
            <person name="Traeger S."/>
            <person name="Wang M."/>
            <person name="Zifcakova L."/>
            <person name="Wipf D."/>
            <person name="Zambonelli A."/>
            <person name="Paolocci F."/>
            <person name="Nowrousian M."/>
            <person name="Ottonello S."/>
            <person name="Baldrian P."/>
            <person name="Spatafora J.W."/>
            <person name="Henrissat B."/>
            <person name="Nagy L.G."/>
            <person name="Aury J.M."/>
            <person name="Wincker P."/>
            <person name="Grigoriev I.V."/>
            <person name="Bonfante P."/>
            <person name="Martin F.M."/>
        </authorList>
    </citation>
    <scope>NUCLEOTIDE SEQUENCE [LARGE SCALE GENOMIC DNA]</scope>
    <source>
        <strain evidence="2 3">CCBAS932</strain>
    </source>
</reference>
<dbReference type="PANTHER" id="PTHR37287:SF1">
    <property type="entry name" value="INO EIGHTY SUBUNIT 1"/>
    <property type="match status" value="1"/>
</dbReference>
<name>A0A3N4K9Z8_9PEZI</name>
<dbReference type="FunCoup" id="A0A3N4K9Z8">
    <property type="interactions" value="162"/>
</dbReference>
<dbReference type="AlphaFoldDB" id="A0A3N4K9Z8"/>